<organism evidence="6 7">
    <name type="scientific">Luteibacter rhizovicinus</name>
    <dbReference type="NCBI Taxonomy" id="242606"/>
    <lineage>
        <taxon>Bacteria</taxon>
        <taxon>Pseudomonadati</taxon>
        <taxon>Pseudomonadota</taxon>
        <taxon>Gammaproteobacteria</taxon>
        <taxon>Lysobacterales</taxon>
        <taxon>Rhodanobacteraceae</taxon>
        <taxon>Luteibacter</taxon>
    </lineage>
</organism>
<feature type="region of interest" description="Disordered" evidence="3">
    <location>
        <begin position="671"/>
        <end position="695"/>
    </location>
</feature>
<feature type="compositionally biased region" description="Polar residues" evidence="3">
    <location>
        <begin position="685"/>
        <end position="695"/>
    </location>
</feature>
<keyword evidence="7" id="KW-1185">Reference proteome</keyword>
<dbReference type="PANTHER" id="PTHR22901">
    <property type="entry name" value="SIALATE O-ACETYLESTERASE"/>
    <property type="match status" value="1"/>
</dbReference>
<evidence type="ECO:0000259" key="4">
    <source>
        <dbReference type="Pfam" id="PF03629"/>
    </source>
</evidence>
<dbReference type="Proteomes" id="UP000295645">
    <property type="component" value="Unassembled WGS sequence"/>
</dbReference>
<keyword evidence="2" id="KW-0326">Glycosidase</keyword>
<protein>
    <submittedName>
        <fullName evidence="6">Sialate O-acetylesterase</fullName>
    </submittedName>
</protein>
<dbReference type="Gene3D" id="2.60.120.260">
    <property type="entry name" value="Galactose-binding domain-like"/>
    <property type="match status" value="1"/>
</dbReference>
<name>A0A4R3YWV8_9GAMM</name>
<dbReference type="SUPFAM" id="SSF49785">
    <property type="entry name" value="Galactose-binding domain-like"/>
    <property type="match status" value="1"/>
</dbReference>
<dbReference type="Pfam" id="PF03629">
    <property type="entry name" value="SASA"/>
    <property type="match status" value="2"/>
</dbReference>
<evidence type="ECO:0000259" key="5">
    <source>
        <dbReference type="Pfam" id="PF13364"/>
    </source>
</evidence>
<comment type="caution">
    <text evidence="6">The sequence shown here is derived from an EMBL/GenBank/DDBJ whole genome shotgun (WGS) entry which is preliminary data.</text>
</comment>
<dbReference type="GO" id="GO:0005975">
    <property type="term" value="P:carbohydrate metabolic process"/>
    <property type="evidence" value="ECO:0007669"/>
    <property type="project" value="TreeGrafter"/>
</dbReference>
<evidence type="ECO:0000256" key="1">
    <source>
        <dbReference type="ARBA" id="ARBA00022801"/>
    </source>
</evidence>
<dbReference type="InterPro" id="IPR005181">
    <property type="entry name" value="SASA"/>
</dbReference>
<dbReference type="InterPro" id="IPR025300">
    <property type="entry name" value="BetaGal_jelly_roll_dom"/>
</dbReference>
<sequence>MAMNTSNRKHTYLVGARLRAKANGARKTDAHIASPTFWLRMPRISSPLRRLSPASGLLQVCLLLLLPLSAHAQLDLPLVYSTGTVLQRDQPMHVWGWSTPGSIVRATFDGKNAKAKTGTDGRFDIALPAHKAGGPYVLAIDNGKEHRDISDVLVGDVWLCSGQSNMEFMVSQTRDAENEIANGNDSAIRHFKIPDSWAPTPEDRLAGGEWIAASPASVGKFSAACWFFAREMKAKSGVAQGLVNSTWGGSRIEAWMNAATAGVRADDVAARMKKMDADEQRATDATRQRLARWSNPAPHTGAAWSSPDLDTKDWVSITVPGYWETQGYYGMDGTAWYRTTFTLTAREAKQGITLGLGTIDDSDTSFVNGTQVGETKAKWNGVRAYRVDPAILHAGTNTIAIKVVDLGANGGIYGEANLLYVQPEGGEKRPLKGPWLFRPDTVTVTAAEGKNQLATLLYNKMIHPLIGFPLRGVLWYQGEANANKGEALAYREQFAGLIGQWRGEWKTPGLPVVWVQLANWISGNDTPDESPWAELRESQSANLALPATGEAVIIDIGNPKDIHPTNKQDVGHRLALAMRHAAFGDMAPWSGPRYRDLKIDGANASIGFDLYGGKLAVRSGDAPAGFEIAGADRRFHPATARIEGDRVIVASGAVSHPVAVRYAWSDNPEQANLTNGEGLPASPFRTESATQRSHR</sequence>
<keyword evidence="1" id="KW-0378">Hydrolase</keyword>
<evidence type="ECO:0000256" key="3">
    <source>
        <dbReference type="SAM" id="MobiDB-lite"/>
    </source>
</evidence>
<evidence type="ECO:0000256" key="2">
    <source>
        <dbReference type="ARBA" id="ARBA00023295"/>
    </source>
</evidence>
<dbReference type="EMBL" id="SMCS01000002">
    <property type="protein sequence ID" value="TCV95934.1"/>
    <property type="molecule type" value="Genomic_DNA"/>
</dbReference>
<feature type="domain" description="Sialate O-acetylesterase" evidence="4">
    <location>
        <begin position="155"/>
        <end position="258"/>
    </location>
</feature>
<reference evidence="6 7" key="1">
    <citation type="submission" date="2019-03" db="EMBL/GenBank/DDBJ databases">
        <title>Above-ground endophytic microbial communities from plants in different locations in the United States.</title>
        <authorList>
            <person name="Frank C."/>
        </authorList>
    </citation>
    <scope>NUCLEOTIDE SEQUENCE [LARGE SCALE GENOMIC DNA]</scope>
    <source>
        <strain evidence="6 7">LP_13_YM</strain>
    </source>
</reference>
<dbReference type="Gene3D" id="3.40.50.1110">
    <property type="entry name" value="SGNH hydrolase"/>
    <property type="match status" value="1"/>
</dbReference>
<dbReference type="GO" id="GO:0001681">
    <property type="term" value="F:sialate O-acetylesterase activity"/>
    <property type="evidence" value="ECO:0007669"/>
    <property type="project" value="InterPro"/>
</dbReference>
<accession>A0A4R3YWV8</accession>
<dbReference type="PANTHER" id="PTHR22901:SF0">
    <property type="entry name" value="SIALATE O-ACETYLESTERASE"/>
    <property type="match status" value="1"/>
</dbReference>
<dbReference type="InterPro" id="IPR008979">
    <property type="entry name" value="Galactose-bd-like_sf"/>
</dbReference>
<dbReference type="InterPro" id="IPR039329">
    <property type="entry name" value="SIAE"/>
</dbReference>
<evidence type="ECO:0000313" key="7">
    <source>
        <dbReference type="Proteomes" id="UP000295645"/>
    </source>
</evidence>
<dbReference type="SUPFAM" id="SSF52266">
    <property type="entry name" value="SGNH hydrolase"/>
    <property type="match status" value="1"/>
</dbReference>
<feature type="domain" description="Beta-galactosidase jelly roll" evidence="5">
    <location>
        <begin position="303"/>
        <end position="407"/>
    </location>
</feature>
<dbReference type="Pfam" id="PF13364">
    <property type="entry name" value="BetaGal_ABD2"/>
    <property type="match status" value="1"/>
</dbReference>
<evidence type="ECO:0000313" key="6">
    <source>
        <dbReference type="EMBL" id="TCV95934.1"/>
    </source>
</evidence>
<gene>
    <name evidence="6" type="ORF">EC912_102279</name>
</gene>
<dbReference type="GO" id="GO:0004553">
    <property type="term" value="F:hydrolase activity, hydrolyzing O-glycosyl compounds"/>
    <property type="evidence" value="ECO:0007669"/>
    <property type="project" value="UniProtKB-ARBA"/>
</dbReference>
<dbReference type="AlphaFoldDB" id="A0A4R3YWV8"/>
<dbReference type="InterPro" id="IPR036514">
    <property type="entry name" value="SGNH_hydro_sf"/>
</dbReference>
<feature type="domain" description="Sialate O-acetylesterase" evidence="4">
    <location>
        <begin position="458"/>
        <end position="578"/>
    </location>
</feature>
<proteinExistence type="predicted"/>